<organism evidence="1">
    <name type="scientific">Arundo donax</name>
    <name type="common">Giant reed</name>
    <name type="synonym">Donax arundinaceus</name>
    <dbReference type="NCBI Taxonomy" id="35708"/>
    <lineage>
        <taxon>Eukaryota</taxon>
        <taxon>Viridiplantae</taxon>
        <taxon>Streptophyta</taxon>
        <taxon>Embryophyta</taxon>
        <taxon>Tracheophyta</taxon>
        <taxon>Spermatophyta</taxon>
        <taxon>Magnoliopsida</taxon>
        <taxon>Liliopsida</taxon>
        <taxon>Poales</taxon>
        <taxon>Poaceae</taxon>
        <taxon>PACMAD clade</taxon>
        <taxon>Arundinoideae</taxon>
        <taxon>Arundineae</taxon>
        <taxon>Arundo</taxon>
    </lineage>
</organism>
<dbReference type="EMBL" id="GBRH01260442">
    <property type="protein sequence ID" value="JAD37453.1"/>
    <property type="molecule type" value="Transcribed_RNA"/>
</dbReference>
<protein>
    <submittedName>
        <fullName evidence="1">Uncharacterized protein</fullName>
    </submittedName>
</protein>
<sequence length="53" mass="5674">MIDTSNHPSSTTTPLHAALSLPLVFVGSSVVNVRQHHVGDGQKPAMILTVVRR</sequence>
<evidence type="ECO:0000313" key="1">
    <source>
        <dbReference type="EMBL" id="JAD37453.1"/>
    </source>
</evidence>
<reference evidence="1" key="2">
    <citation type="journal article" date="2015" name="Data Brief">
        <title>Shoot transcriptome of the giant reed, Arundo donax.</title>
        <authorList>
            <person name="Barrero R.A."/>
            <person name="Guerrero F.D."/>
            <person name="Moolhuijzen P."/>
            <person name="Goolsby J.A."/>
            <person name="Tidwell J."/>
            <person name="Bellgard S.E."/>
            <person name="Bellgard M.I."/>
        </authorList>
    </citation>
    <scope>NUCLEOTIDE SEQUENCE</scope>
    <source>
        <tissue evidence="1">Shoot tissue taken approximately 20 cm above the soil surface</tissue>
    </source>
</reference>
<proteinExistence type="predicted"/>
<accession>A0A0A8ZIB4</accession>
<name>A0A0A8ZIB4_ARUDO</name>
<dbReference type="AlphaFoldDB" id="A0A0A8ZIB4"/>
<reference evidence="1" key="1">
    <citation type="submission" date="2014-09" db="EMBL/GenBank/DDBJ databases">
        <authorList>
            <person name="Magalhaes I.L.F."/>
            <person name="Oliveira U."/>
            <person name="Santos F.R."/>
            <person name="Vidigal T.H.D.A."/>
            <person name="Brescovit A.D."/>
            <person name="Santos A.J."/>
        </authorList>
    </citation>
    <scope>NUCLEOTIDE SEQUENCE</scope>
    <source>
        <tissue evidence="1">Shoot tissue taken approximately 20 cm above the soil surface</tissue>
    </source>
</reference>